<name>A0A0F7SSI9_PHARH</name>
<feature type="coiled-coil region" evidence="1">
    <location>
        <begin position="511"/>
        <end position="545"/>
    </location>
</feature>
<feature type="coiled-coil region" evidence="1">
    <location>
        <begin position="337"/>
        <end position="364"/>
    </location>
</feature>
<accession>A0A0F7SSI9</accession>
<protein>
    <submittedName>
        <fullName evidence="3">Uncharacterized protein</fullName>
    </submittedName>
</protein>
<feature type="compositionally biased region" description="Acidic residues" evidence="2">
    <location>
        <begin position="1"/>
        <end position="10"/>
    </location>
</feature>
<proteinExistence type="predicted"/>
<feature type="coiled-coil region" evidence="1">
    <location>
        <begin position="846"/>
        <end position="873"/>
    </location>
</feature>
<sequence length="966" mass="105748">MEDECLEMEMEVTTGELGKQSSSASIGMGGLSLSERLAKAAATAASPNSTPPSPSAPSSPSSSTPPSKRTSAQPTQSSSGSSEPEASSSDPASKDEATSSSSTEPAAAPTAFATSTANPASHSQSSSFHLPTISIPHSLPSFSSFRRSTSKPPSSSAAPQELAAISSSTSSSALDESAEGRGRSLNPQASTFFPSTSLGSTATSSLKQVILSSSSENTPEAVPQVTDPKKIPLPASPKDVVLPLPDIEEQAWLNGQEGAVQEDLTEEKIGQSEIKPGDDNGDGTEVTQEVPEPTTLAIESEDNIGRDQGQSQPEVVEAPTGEKDAVEKLPVQDDLEKVSLKNKVENLEAELNKLKSNASKVNKVLQEMTPLENMDDSEALEDHLRNLSTKVEMSMSEIRRVNDLVKRELSICLLFFFTMFSHSHNLCSCLPVQESRTEELRDTHSMESTSQSNLIESLRSELSTLKVSHTTLQATHRTTQTELSTSQTTCKEEEEKRLKAISLLKTVRQKLVKADKDKEELNSGKEELKLAITKAETEAKKELDRWKLAVERGKQEREKDVRTLREKFESEVKSLREGFERDSKSRKEEGELKAITADANHAKKVQTLKSRISSLEEMNGTLTEEKSSLFSQLQERQAELEKTSSQALESLSKLNDLEFRLREGSDKIALLEDELHVSSSSFSIPGLSIGNGEKVSVLPTPAGSRRGSGASLLDLQRQITSLTSSYESKLSDLRSQLHRLEASRAETEEEWSRNVQERSAEVDRLRGVLEAKEREYEEAVRGRRGRDEKVGELERVVDELGAELGREKRRGKEIGDKVGKIMEEEASAREEIKDFTTKVESLYSSLNDSKAQIQALRQTNRTLKDELRKVQSSAFLLEKQRNPGVGYWSHQSNGSVSRYSLDGNESRPPTPSKVVADEGGSIEGETGGGEEQAKKKKKGEPNQQEEEEVNLEYLRNETRRLVAGVS</sequence>
<feature type="compositionally biased region" description="Low complexity" evidence="2">
    <location>
        <begin position="195"/>
        <end position="215"/>
    </location>
</feature>
<feature type="compositionally biased region" description="Low complexity" evidence="2">
    <location>
        <begin position="58"/>
        <end position="89"/>
    </location>
</feature>
<feature type="region of interest" description="Disordered" evidence="2">
    <location>
        <begin position="1"/>
        <end position="237"/>
    </location>
</feature>
<feature type="compositionally biased region" description="Low complexity" evidence="2">
    <location>
        <begin position="98"/>
        <end position="121"/>
    </location>
</feature>
<evidence type="ECO:0000256" key="2">
    <source>
        <dbReference type="SAM" id="MobiDB-lite"/>
    </source>
</evidence>
<dbReference type="EMBL" id="LN483166">
    <property type="protein sequence ID" value="CED84426.1"/>
    <property type="molecule type" value="Genomic_DNA"/>
</dbReference>
<evidence type="ECO:0000256" key="1">
    <source>
        <dbReference type="SAM" id="Coils"/>
    </source>
</evidence>
<keyword evidence="1" id="KW-0175">Coiled coil</keyword>
<feature type="region of interest" description="Disordered" evidence="2">
    <location>
        <begin position="255"/>
        <end position="328"/>
    </location>
</feature>
<feature type="compositionally biased region" description="Low complexity" evidence="2">
    <location>
        <begin position="39"/>
        <end position="48"/>
    </location>
</feature>
<feature type="compositionally biased region" description="Basic and acidic residues" evidence="2">
    <location>
        <begin position="266"/>
        <end position="278"/>
    </location>
</feature>
<reference evidence="3" key="1">
    <citation type="submission" date="2014-08" db="EMBL/GenBank/DDBJ databases">
        <authorList>
            <person name="Sharma Rahul"/>
            <person name="Thines Marco"/>
        </authorList>
    </citation>
    <scope>NUCLEOTIDE SEQUENCE</scope>
</reference>
<feature type="compositionally biased region" description="Polar residues" evidence="2">
    <location>
        <begin position="185"/>
        <end position="194"/>
    </location>
</feature>
<feature type="compositionally biased region" description="Gly residues" evidence="2">
    <location>
        <begin position="921"/>
        <end position="930"/>
    </location>
</feature>
<dbReference type="AlphaFoldDB" id="A0A0F7SSI9"/>
<feature type="compositionally biased region" description="Low complexity" evidence="2">
    <location>
        <begin position="136"/>
        <end position="175"/>
    </location>
</feature>
<feature type="coiled-coil region" evidence="1">
    <location>
        <begin position="723"/>
        <end position="775"/>
    </location>
</feature>
<feature type="compositionally biased region" description="Polar residues" evidence="2">
    <location>
        <begin position="889"/>
        <end position="898"/>
    </location>
</feature>
<organism evidence="3">
    <name type="scientific">Phaffia rhodozyma</name>
    <name type="common">Yeast</name>
    <name type="synonym">Xanthophyllomyces dendrorhous</name>
    <dbReference type="NCBI Taxonomy" id="264483"/>
    <lineage>
        <taxon>Eukaryota</taxon>
        <taxon>Fungi</taxon>
        <taxon>Dikarya</taxon>
        <taxon>Basidiomycota</taxon>
        <taxon>Agaricomycotina</taxon>
        <taxon>Tremellomycetes</taxon>
        <taxon>Cystofilobasidiales</taxon>
        <taxon>Mrakiaceae</taxon>
        <taxon>Phaffia</taxon>
    </lineage>
</organism>
<evidence type="ECO:0000313" key="3">
    <source>
        <dbReference type="EMBL" id="CED84426.1"/>
    </source>
</evidence>
<feature type="compositionally biased region" description="Low complexity" evidence="2">
    <location>
        <begin position="284"/>
        <end position="295"/>
    </location>
</feature>
<feature type="region of interest" description="Disordered" evidence="2">
    <location>
        <begin position="884"/>
        <end position="952"/>
    </location>
</feature>